<evidence type="ECO:0000313" key="5">
    <source>
        <dbReference type="Proteomes" id="UP000015100"/>
    </source>
</evidence>
<keyword evidence="1 2" id="KW-0732">Signal</keyword>
<keyword evidence="5" id="KW-1185">Reference proteome</keyword>
<dbReference type="SUPFAM" id="SSF57180">
    <property type="entry name" value="Cellulose-binding domain"/>
    <property type="match status" value="1"/>
</dbReference>
<dbReference type="InterPro" id="IPR000254">
    <property type="entry name" value="CBD"/>
</dbReference>
<dbReference type="GO" id="GO:0030248">
    <property type="term" value="F:cellulose binding"/>
    <property type="evidence" value="ECO:0007669"/>
    <property type="project" value="InterPro"/>
</dbReference>
<feature type="chain" id="PRO_5004560814" description="CBM1 domain-containing protein" evidence="2">
    <location>
        <begin position="21"/>
        <end position="314"/>
    </location>
</feature>
<accession>S8APV5</accession>
<dbReference type="GO" id="GO:0005576">
    <property type="term" value="C:extracellular region"/>
    <property type="evidence" value="ECO:0007669"/>
    <property type="project" value="InterPro"/>
</dbReference>
<reference evidence="5" key="2">
    <citation type="submission" date="2013-04" db="EMBL/GenBank/DDBJ databases">
        <title>Genomic mechanisms accounting for the adaptation to parasitism in nematode-trapping fungi.</title>
        <authorList>
            <person name="Ahren D.G."/>
        </authorList>
    </citation>
    <scope>NUCLEOTIDE SEQUENCE [LARGE SCALE GENOMIC DNA]</scope>
    <source>
        <strain evidence="5">CBS 200.50</strain>
    </source>
</reference>
<organism evidence="4 5">
    <name type="scientific">Dactylellina haptotyla (strain CBS 200.50)</name>
    <name type="common">Nematode-trapping fungus</name>
    <name type="synonym">Monacrosporium haptotylum</name>
    <dbReference type="NCBI Taxonomy" id="1284197"/>
    <lineage>
        <taxon>Eukaryota</taxon>
        <taxon>Fungi</taxon>
        <taxon>Dikarya</taxon>
        <taxon>Ascomycota</taxon>
        <taxon>Pezizomycotina</taxon>
        <taxon>Orbiliomycetes</taxon>
        <taxon>Orbiliales</taxon>
        <taxon>Orbiliaceae</taxon>
        <taxon>Dactylellina</taxon>
    </lineage>
</organism>
<dbReference type="HOGENOM" id="CLU_076629_0_0_1"/>
<protein>
    <recommendedName>
        <fullName evidence="3">CBM1 domain-containing protein</fullName>
    </recommendedName>
</protein>
<evidence type="ECO:0000313" key="4">
    <source>
        <dbReference type="EMBL" id="EPS44990.1"/>
    </source>
</evidence>
<feature type="signal peptide" evidence="2">
    <location>
        <begin position="1"/>
        <end position="20"/>
    </location>
</feature>
<sequence length="314" mass="33490">MKPTIYIFYLLASLLPILSAVSLPGAQCVIRAPGTLKRRSNLENVSLSPAAEAKELLQKRDDSNSTCACGPQVVYYHYDEPLPYFALPLNNCTPTATTSRLCPTDYICACKSSGTSICTPKSVQNTTECGTANVLAERTDLVPRDEYDADPTDSITEYYILDSAPTDVAAPSGQCGGTTNPAGTTFWATTMTVCPANQICSCISTGFSQCVGTTGTSPYNTACPCTNEFPYPSNFPGPTATAKLKGQCGGSCWPGPTNCPSGATCYTEKSPNPGGYAYCATAKPTSEYKLRKRDGWHVMNVPARARAIATRIFF</sequence>
<name>S8APV5_DACHA</name>
<dbReference type="Proteomes" id="UP000015100">
    <property type="component" value="Unassembled WGS sequence"/>
</dbReference>
<evidence type="ECO:0000259" key="3">
    <source>
        <dbReference type="PROSITE" id="PS51164"/>
    </source>
</evidence>
<gene>
    <name evidence="4" type="ORF">H072_976</name>
</gene>
<dbReference type="Pfam" id="PF00734">
    <property type="entry name" value="CBM_1"/>
    <property type="match status" value="1"/>
</dbReference>
<dbReference type="AlphaFoldDB" id="S8APV5"/>
<feature type="domain" description="CBM1" evidence="3">
    <location>
        <begin position="240"/>
        <end position="280"/>
    </location>
</feature>
<dbReference type="EMBL" id="AQGS01000024">
    <property type="protein sequence ID" value="EPS44990.1"/>
    <property type="molecule type" value="Genomic_DNA"/>
</dbReference>
<dbReference type="InterPro" id="IPR035971">
    <property type="entry name" value="CBD_sf"/>
</dbReference>
<dbReference type="PROSITE" id="PS51164">
    <property type="entry name" value="CBM1_2"/>
    <property type="match status" value="1"/>
</dbReference>
<evidence type="ECO:0000256" key="1">
    <source>
        <dbReference type="ARBA" id="ARBA00022729"/>
    </source>
</evidence>
<comment type="caution">
    <text evidence="4">The sequence shown here is derived from an EMBL/GenBank/DDBJ whole genome shotgun (WGS) entry which is preliminary data.</text>
</comment>
<evidence type="ECO:0000256" key="2">
    <source>
        <dbReference type="SAM" id="SignalP"/>
    </source>
</evidence>
<proteinExistence type="predicted"/>
<reference evidence="4 5" key="1">
    <citation type="journal article" date="2013" name="PLoS Genet.">
        <title>Genomic mechanisms accounting for the adaptation to parasitism in nematode-trapping fungi.</title>
        <authorList>
            <person name="Meerupati T."/>
            <person name="Andersson K.M."/>
            <person name="Friman E."/>
            <person name="Kumar D."/>
            <person name="Tunlid A."/>
            <person name="Ahren D."/>
        </authorList>
    </citation>
    <scope>NUCLEOTIDE SEQUENCE [LARGE SCALE GENOMIC DNA]</scope>
    <source>
        <strain evidence="4 5">CBS 200.50</strain>
    </source>
</reference>
<dbReference type="GO" id="GO:0005975">
    <property type="term" value="P:carbohydrate metabolic process"/>
    <property type="evidence" value="ECO:0007669"/>
    <property type="project" value="InterPro"/>
</dbReference>